<keyword evidence="5" id="KW-0949">S-adenosyl-L-methionine</keyword>
<evidence type="ECO:0000256" key="4">
    <source>
        <dbReference type="ARBA" id="ARBA00022679"/>
    </source>
</evidence>
<protein>
    <recommendedName>
        <fullName evidence="2">site-specific DNA-methyltransferase (adenine-specific)</fullName>
        <ecNumber evidence="2">2.1.1.72</ecNumber>
    </recommendedName>
</protein>
<dbReference type="HOGENOM" id="CLU_020164_2_1_6"/>
<proteinExistence type="inferred from homology"/>
<reference evidence="8 9" key="1">
    <citation type="submission" date="2014-07" db="EMBL/GenBank/DDBJ databases">
        <title>Comparative analysis of Nitrosococcus oceani genome inventories of strains from Pacific and Atlantic gyres.</title>
        <authorList>
            <person name="Lim C.K."/>
            <person name="Wang L."/>
            <person name="Sayavedra-Soto L.A."/>
            <person name="Klotz M.G."/>
        </authorList>
    </citation>
    <scope>NUCLEOTIDE SEQUENCE [LARGE SCALE GENOMIC DNA]</scope>
    <source>
        <strain evidence="8 9">C-27</strain>
    </source>
</reference>
<evidence type="ECO:0000313" key="9">
    <source>
        <dbReference type="Proteomes" id="UP000028839"/>
    </source>
</evidence>
<comment type="catalytic activity">
    <reaction evidence="6">
        <text>a 2'-deoxyadenosine in DNA + S-adenosyl-L-methionine = an N(6)-methyl-2'-deoxyadenosine in DNA + S-adenosyl-L-homocysteine + H(+)</text>
        <dbReference type="Rhea" id="RHEA:15197"/>
        <dbReference type="Rhea" id="RHEA-COMP:12418"/>
        <dbReference type="Rhea" id="RHEA-COMP:12419"/>
        <dbReference type="ChEBI" id="CHEBI:15378"/>
        <dbReference type="ChEBI" id="CHEBI:57856"/>
        <dbReference type="ChEBI" id="CHEBI:59789"/>
        <dbReference type="ChEBI" id="CHEBI:90615"/>
        <dbReference type="ChEBI" id="CHEBI:90616"/>
        <dbReference type="EC" id="2.1.1.72"/>
    </reaction>
</comment>
<evidence type="ECO:0000256" key="3">
    <source>
        <dbReference type="ARBA" id="ARBA00022603"/>
    </source>
</evidence>
<dbReference type="InterPro" id="IPR002295">
    <property type="entry name" value="N4/N6-MTase_EcoPI_Mod-like"/>
</dbReference>
<organism evidence="8 9">
    <name type="scientific">Nitrosococcus oceani C-27</name>
    <dbReference type="NCBI Taxonomy" id="314279"/>
    <lineage>
        <taxon>Bacteria</taxon>
        <taxon>Pseudomonadati</taxon>
        <taxon>Pseudomonadota</taxon>
        <taxon>Gammaproteobacteria</taxon>
        <taxon>Chromatiales</taxon>
        <taxon>Chromatiaceae</taxon>
        <taxon>Nitrosococcus</taxon>
    </lineage>
</organism>
<sequence length="624" mass="71170">MKKIQPKEGESADIVSENIERLKELFPEAFSESGVNFDVLHQLLGDAKVLDEGEEKYGLNWHGKKRARQIALTPSTGTLLPCPEESINWDTTKNLFIEGDNLEVLKLLQKSYANKVKMIYIDPPYNTGKEFIYPDKFQENLDTYLKYTGQVDDEGMKFSSNTESTGRKHTNWLSMMYPRLKLAKQLLSQEGVIFITIDDNEVATLRQVCDEIFGEENFVTSIVWQKKVSPSNDATWFSSDHDHILVYAKNKLIWRPFKLPMNERQKSNYTNPDNDPRGNWNSATYTCNKDSDERPNLYYPLVNPNTGQDVWPKKTAVWKYSREVSQKHAEENIIYWGKDGTSNSPRLKKFLSKAKGVVPRTVWLYSDVGHTQEATKVLSELIDDIKFDTPKPVRLIEHMLRISTGGDSEEIVLDFFAGSASTAHAILNINANEGSNRRFIMVQLPELLESESYRSIADIGKRRVKEAGKKITNENPDATFDQGFKVFKLSSSNIQAWNPDRQDLEQSLLSQQEHLIEGRSENDILYELLLKRGVDLAVPIESREVLGKNIYSIGYGVLFACLDESINKDQVEEIGQSIVEWHRELAPSSDTHVFFRDSAFSDDVSKTNMAAILEQSGITHVRSL</sequence>
<dbReference type="AlphaFoldDB" id="A0A0E2YY21"/>
<evidence type="ECO:0000256" key="1">
    <source>
        <dbReference type="ARBA" id="ARBA00006594"/>
    </source>
</evidence>
<dbReference type="EMBL" id="JPGN01000087">
    <property type="protein sequence ID" value="KFI18109.1"/>
    <property type="molecule type" value="Genomic_DNA"/>
</dbReference>
<evidence type="ECO:0000256" key="5">
    <source>
        <dbReference type="ARBA" id="ARBA00022691"/>
    </source>
</evidence>
<comment type="similarity">
    <text evidence="1">Belongs to the N(4)/N(6)-methyltransferase family.</text>
</comment>
<name>A0A0E2YY21_9GAMM</name>
<dbReference type="OrthoDB" id="9816043at2"/>
<evidence type="ECO:0000313" key="8">
    <source>
        <dbReference type="EMBL" id="KFI18109.1"/>
    </source>
</evidence>
<dbReference type="InterPro" id="IPR002941">
    <property type="entry name" value="DNA_methylase_N4/N6"/>
</dbReference>
<dbReference type="InterPro" id="IPR002052">
    <property type="entry name" value="DNA_methylase_N6_adenine_CS"/>
</dbReference>
<dbReference type="PRINTS" id="PR00506">
    <property type="entry name" value="D21N6MTFRASE"/>
</dbReference>
<dbReference type="GO" id="GO:0032259">
    <property type="term" value="P:methylation"/>
    <property type="evidence" value="ECO:0007669"/>
    <property type="project" value="UniProtKB-KW"/>
</dbReference>
<dbReference type="Proteomes" id="UP000028839">
    <property type="component" value="Unassembled WGS sequence"/>
</dbReference>
<feature type="domain" description="DNA methylase N-4/N-6" evidence="7">
    <location>
        <begin position="116"/>
        <end position="432"/>
    </location>
</feature>
<dbReference type="InterPro" id="IPR029063">
    <property type="entry name" value="SAM-dependent_MTases_sf"/>
</dbReference>
<dbReference type="EC" id="2.1.1.72" evidence="2"/>
<accession>A0A0E2YY21</accession>
<dbReference type="PIRSF" id="PIRSF015855">
    <property type="entry name" value="TypeIII_Mtase_mKpnI"/>
    <property type="match status" value="1"/>
</dbReference>
<dbReference type="GO" id="GO:0008170">
    <property type="term" value="F:N-methyltransferase activity"/>
    <property type="evidence" value="ECO:0007669"/>
    <property type="project" value="InterPro"/>
</dbReference>
<keyword evidence="3 8" id="KW-0489">Methyltransferase</keyword>
<evidence type="ECO:0000256" key="2">
    <source>
        <dbReference type="ARBA" id="ARBA00011900"/>
    </source>
</evidence>
<dbReference type="Pfam" id="PF01555">
    <property type="entry name" value="N6_N4_Mtase"/>
    <property type="match status" value="1"/>
</dbReference>
<keyword evidence="4 8" id="KW-0808">Transferase</keyword>
<dbReference type="GO" id="GO:0003677">
    <property type="term" value="F:DNA binding"/>
    <property type="evidence" value="ECO:0007669"/>
    <property type="project" value="InterPro"/>
</dbReference>
<dbReference type="PROSITE" id="PS00092">
    <property type="entry name" value="N6_MTASE"/>
    <property type="match status" value="1"/>
</dbReference>
<dbReference type="Gene3D" id="3.40.50.150">
    <property type="entry name" value="Vaccinia Virus protein VP39"/>
    <property type="match status" value="1"/>
</dbReference>
<comment type="caution">
    <text evidence="8">The sequence shown here is derived from an EMBL/GenBank/DDBJ whole genome shotgun (WGS) entry which is preliminary data.</text>
</comment>
<evidence type="ECO:0000256" key="6">
    <source>
        <dbReference type="ARBA" id="ARBA00047942"/>
    </source>
</evidence>
<dbReference type="SUPFAM" id="SSF53335">
    <property type="entry name" value="S-adenosyl-L-methionine-dependent methyltransferases"/>
    <property type="match status" value="1"/>
</dbReference>
<evidence type="ECO:0000259" key="7">
    <source>
        <dbReference type="Pfam" id="PF01555"/>
    </source>
</evidence>
<gene>
    <name evidence="8" type="ORF">IB75_15545</name>
</gene>
<dbReference type="GO" id="GO:0009007">
    <property type="term" value="F:site-specific DNA-methyltransferase (adenine-specific) activity"/>
    <property type="evidence" value="ECO:0007669"/>
    <property type="project" value="UniProtKB-EC"/>
</dbReference>